<dbReference type="Proteomes" id="UP000076858">
    <property type="component" value="Unassembled WGS sequence"/>
</dbReference>
<dbReference type="GO" id="GO:0004518">
    <property type="term" value="F:nuclease activity"/>
    <property type="evidence" value="ECO:0007669"/>
    <property type="project" value="UniProtKB-KW"/>
</dbReference>
<comment type="similarity">
    <text evidence="3">Belongs to the HARBI1 family.</text>
</comment>
<comment type="subcellular location">
    <subcellularLocation>
        <location evidence="2">Nucleus</location>
    </subcellularLocation>
</comment>
<evidence type="ECO:0000256" key="2">
    <source>
        <dbReference type="ARBA" id="ARBA00004123"/>
    </source>
</evidence>
<sequence>MFDNIDDLEHYFRFLDILDNSEFDSDLSDEGLFSIFNDEQIRETFRFGKEPILYITGLVSNKIQIRYSVAKHRLTDLDQVLAALQSHATGTFQLVVGNYHVFFITYLIAIKHEFYNIAKMHGCVGCLDGTHLRISRPYLHEAVYVNPSRTIPSLHKLFVMQIADFSASMSANREGSMTPLYSGYGCTPFILTPYNDPTNEDKERLKKFHKATRCTVERAFGTLKRRFHCLHTELRYQPRKVCRIAMACFVLHNITKARYKPEFKDDVIILEAEMVQIVRPTAEASIASQSAREESRTRSHSYTEHQCDGCKKIITYPNRCCFTCKKDLCSKCDFETHYKLVLHNRDICVNGEDARFLRPSKFLFNKGTVTMKSNLASLWKVVSRASYIPSPFRQEDIGPSNFPPSMSFALLLLLRHVA</sequence>
<keyword evidence="10" id="KW-1185">Reference proteome</keyword>
<reference evidence="9 10" key="1">
    <citation type="submission" date="2016-03" db="EMBL/GenBank/DDBJ databases">
        <title>EvidentialGene: Evidence-directed Construction of Genes on Genomes.</title>
        <authorList>
            <person name="Gilbert D.G."/>
            <person name="Choi J.-H."/>
            <person name="Mockaitis K."/>
            <person name="Colbourne J."/>
            <person name="Pfrender M."/>
        </authorList>
    </citation>
    <scope>NUCLEOTIDE SEQUENCE [LARGE SCALE GENOMIC DNA]</scope>
    <source>
        <strain evidence="9 10">Xinb3</strain>
        <tissue evidence="9">Complete organism</tissue>
    </source>
</reference>
<keyword evidence="5" id="KW-0479">Metal-binding</keyword>
<dbReference type="InterPro" id="IPR027806">
    <property type="entry name" value="HARBI1_dom"/>
</dbReference>
<feature type="domain" description="DDE Tnp4" evidence="8">
    <location>
        <begin position="182"/>
        <end position="253"/>
    </location>
</feature>
<dbReference type="PANTHER" id="PTHR22930:SF286">
    <property type="entry name" value="NUCLEASE HARBI1"/>
    <property type="match status" value="1"/>
</dbReference>
<comment type="cofactor">
    <cofactor evidence="1">
        <name>a divalent metal cation</name>
        <dbReference type="ChEBI" id="CHEBI:60240"/>
    </cofactor>
</comment>
<evidence type="ECO:0000256" key="3">
    <source>
        <dbReference type="ARBA" id="ARBA00006958"/>
    </source>
</evidence>
<dbReference type="GO" id="GO:0046872">
    <property type="term" value="F:metal ion binding"/>
    <property type="evidence" value="ECO:0007669"/>
    <property type="project" value="UniProtKB-KW"/>
</dbReference>
<comment type="caution">
    <text evidence="9">The sequence shown here is derived from an EMBL/GenBank/DDBJ whole genome shotgun (WGS) entry which is preliminary data.</text>
</comment>
<dbReference type="AlphaFoldDB" id="A0A164MX57"/>
<accession>A0A164MX57</accession>
<evidence type="ECO:0000256" key="4">
    <source>
        <dbReference type="ARBA" id="ARBA00022722"/>
    </source>
</evidence>
<evidence type="ECO:0000256" key="7">
    <source>
        <dbReference type="ARBA" id="ARBA00023242"/>
    </source>
</evidence>
<dbReference type="OrthoDB" id="6395342at2759"/>
<dbReference type="GO" id="GO:0016787">
    <property type="term" value="F:hydrolase activity"/>
    <property type="evidence" value="ECO:0007669"/>
    <property type="project" value="UniProtKB-KW"/>
</dbReference>
<name>A0A164MX57_9CRUS</name>
<gene>
    <name evidence="9" type="ORF">APZ42_031356</name>
</gene>
<protein>
    <recommendedName>
        <fullName evidence="8">DDE Tnp4 domain-containing protein</fullName>
    </recommendedName>
</protein>
<evidence type="ECO:0000256" key="6">
    <source>
        <dbReference type="ARBA" id="ARBA00022801"/>
    </source>
</evidence>
<evidence type="ECO:0000313" key="10">
    <source>
        <dbReference type="Proteomes" id="UP000076858"/>
    </source>
</evidence>
<dbReference type="GO" id="GO:0005634">
    <property type="term" value="C:nucleus"/>
    <property type="evidence" value="ECO:0007669"/>
    <property type="project" value="UniProtKB-SubCell"/>
</dbReference>
<evidence type="ECO:0000256" key="5">
    <source>
        <dbReference type="ARBA" id="ARBA00022723"/>
    </source>
</evidence>
<organism evidence="9 10">
    <name type="scientific">Daphnia magna</name>
    <dbReference type="NCBI Taxonomy" id="35525"/>
    <lineage>
        <taxon>Eukaryota</taxon>
        <taxon>Metazoa</taxon>
        <taxon>Ecdysozoa</taxon>
        <taxon>Arthropoda</taxon>
        <taxon>Crustacea</taxon>
        <taxon>Branchiopoda</taxon>
        <taxon>Diplostraca</taxon>
        <taxon>Cladocera</taxon>
        <taxon>Anomopoda</taxon>
        <taxon>Daphniidae</taxon>
        <taxon>Daphnia</taxon>
    </lineage>
</organism>
<dbReference type="PANTHER" id="PTHR22930">
    <property type="match status" value="1"/>
</dbReference>
<keyword evidence="4" id="KW-0540">Nuclease</keyword>
<keyword evidence="7" id="KW-0539">Nucleus</keyword>
<evidence type="ECO:0000259" key="8">
    <source>
        <dbReference type="Pfam" id="PF13359"/>
    </source>
</evidence>
<evidence type="ECO:0000313" key="9">
    <source>
        <dbReference type="EMBL" id="KZS05449.1"/>
    </source>
</evidence>
<keyword evidence="6" id="KW-0378">Hydrolase</keyword>
<dbReference type="EMBL" id="LRGB01002925">
    <property type="protein sequence ID" value="KZS05449.1"/>
    <property type="molecule type" value="Genomic_DNA"/>
</dbReference>
<dbReference type="Pfam" id="PF13359">
    <property type="entry name" value="DDE_Tnp_4"/>
    <property type="match status" value="1"/>
</dbReference>
<evidence type="ECO:0000256" key="1">
    <source>
        <dbReference type="ARBA" id="ARBA00001968"/>
    </source>
</evidence>
<dbReference type="InterPro" id="IPR045249">
    <property type="entry name" value="HARBI1-like"/>
</dbReference>
<proteinExistence type="inferred from homology"/>